<dbReference type="InterPro" id="IPR008257">
    <property type="entry name" value="Pept_M19"/>
</dbReference>
<dbReference type="Proteomes" id="UP000614490">
    <property type="component" value="Unassembled WGS sequence"/>
</dbReference>
<dbReference type="InterPro" id="IPR000180">
    <property type="entry name" value="Dipep_AS"/>
</dbReference>
<dbReference type="GO" id="GO:0006508">
    <property type="term" value="P:proteolysis"/>
    <property type="evidence" value="ECO:0007669"/>
    <property type="project" value="InterPro"/>
</dbReference>
<name>A0A931HUJ5_9BACI</name>
<dbReference type="SUPFAM" id="SSF51556">
    <property type="entry name" value="Metallo-dependent hydrolases"/>
    <property type="match status" value="1"/>
</dbReference>
<dbReference type="RefSeq" id="WP_197316263.1">
    <property type="nucleotide sequence ID" value="NZ_JADZSC010000001.1"/>
</dbReference>
<evidence type="ECO:0000313" key="1">
    <source>
        <dbReference type="EMBL" id="MBH0229668.1"/>
    </source>
</evidence>
<evidence type="ECO:0000313" key="2">
    <source>
        <dbReference type="Proteomes" id="UP000614490"/>
    </source>
</evidence>
<proteinExistence type="predicted"/>
<organism evidence="1 2">
    <name type="scientific">Halobacillus yeomjeoni</name>
    <dbReference type="NCBI Taxonomy" id="311194"/>
    <lineage>
        <taxon>Bacteria</taxon>
        <taxon>Bacillati</taxon>
        <taxon>Bacillota</taxon>
        <taxon>Bacilli</taxon>
        <taxon>Bacillales</taxon>
        <taxon>Bacillaceae</taxon>
        <taxon>Halobacillus</taxon>
    </lineage>
</organism>
<gene>
    <name evidence="1" type="ORF">H0267_05505</name>
</gene>
<dbReference type="Gene3D" id="3.20.20.140">
    <property type="entry name" value="Metal-dependent hydrolases"/>
    <property type="match status" value="1"/>
</dbReference>
<accession>A0A931HUJ5</accession>
<comment type="caution">
    <text evidence="1">The sequence shown here is derived from an EMBL/GenBank/DDBJ whole genome shotgun (WGS) entry which is preliminary data.</text>
</comment>
<dbReference type="PROSITE" id="PS51365">
    <property type="entry name" value="RENAL_DIPEPTIDASE_2"/>
    <property type="match status" value="1"/>
</dbReference>
<dbReference type="PANTHER" id="PTHR10443">
    <property type="entry name" value="MICROSOMAL DIPEPTIDASE"/>
    <property type="match status" value="1"/>
</dbReference>
<dbReference type="Pfam" id="PF01244">
    <property type="entry name" value="Peptidase_M19"/>
    <property type="match status" value="1"/>
</dbReference>
<dbReference type="EMBL" id="JADZSC010000001">
    <property type="protein sequence ID" value="MBH0229668.1"/>
    <property type="molecule type" value="Genomic_DNA"/>
</dbReference>
<protein>
    <submittedName>
        <fullName evidence="1">Dipeptidase</fullName>
    </submittedName>
</protein>
<dbReference type="CDD" id="cd01301">
    <property type="entry name" value="rDP_like"/>
    <property type="match status" value="1"/>
</dbReference>
<sequence>MDYKIIDGHNDTVLKIAEEGVEAFFNTNGKGHLDLPRALKGGMGGGFFAIYTPDQTKMPNMEDHQTAKGYALPLSPPVDESYSLAFTENMFKLLKEAENLSEGSFELVTSVQKLVNCLEEDRLAGILHIEGAEAIDPEFKRLHHFYEQGLRSLGPVWSRPNIFGEGVPYQFPSSPDTGPGLTQSGRQLVKECNKLGIMLDVSHLNEKGFWDLAAISDAPIVATHSNAHALCPISRNLTDQQLDAIQASGGVVGVTYSLNMLKENGDIDLDVHLSEVTKHIYYIADRIGIDHVALGSDFDGATIPNTIKDAAGVPKLFDQLKKEGFKEQDFYKISHQNWLRVLNQTWK</sequence>
<dbReference type="PANTHER" id="PTHR10443:SF12">
    <property type="entry name" value="DIPEPTIDASE"/>
    <property type="match status" value="1"/>
</dbReference>
<dbReference type="PROSITE" id="PS00869">
    <property type="entry name" value="RENAL_DIPEPTIDASE_1"/>
    <property type="match status" value="1"/>
</dbReference>
<dbReference type="AlphaFoldDB" id="A0A931HUJ5"/>
<dbReference type="GO" id="GO:0070573">
    <property type="term" value="F:metallodipeptidase activity"/>
    <property type="evidence" value="ECO:0007669"/>
    <property type="project" value="InterPro"/>
</dbReference>
<dbReference type="InterPro" id="IPR032466">
    <property type="entry name" value="Metal_Hydrolase"/>
</dbReference>
<keyword evidence="2" id="KW-1185">Reference proteome</keyword>
<reference evidence="1 2" key="1">
    <citation type="journal article" date="2005" name="Int. J. Syst. Evol. Microbiol.">
        <title>Halobacillus yeomjeoni sp. nov., isolated from a marine solar saltern in Korea.</title>
        <authorList>
            <person name="Yoon J.H."/>
            <person name="Kang S.J."/>
            <person name="Lee C.H."/>
            <person name="Oh H.W."/>
            <person name="Oh T.K."/>
        </authorList>
    </citation>
    <scope>NUCLEOTIDE SEQUENCE [LARGE SCALE GENOMIC DNA]</scope>
    <source>
        <strain evidence="1 2">KCTC 3957</strain>
    </source>
</reference>